<dbReference type="InterPro" id="IPR036388">
    <property type="entry name" value="WH-like_DNA-bd_sf"/>
</dbReference>
<evidence type="ECO:0000313" key="7">
    <source>
        <dbReference type="Proteomes" id="UP000215483"/>
    </source>
</evidence>
<dbReference type="Proteomes" id="UP000215483">
    <property type="component" value="Unassembled WGS sequence"/>
</dbReference>
<dbReference type="GO" id="GO:0032993">
    <property type="term" value="C:protein-DNA complex"/>
    <property type="evidence" value="ECO:0007669"/>
    <property type="project" value="TreeGrafter"/>
</dbReference>
<evidence type="ECO:0000256" key="4">
    <source>
        <dbReference type="ARBA" id="ARBA00023163"/>
    </source>
</evidence>
<dbReference type="Gene3D" id="1.10.10.10">
    <property type="entry name" value="Winged helix-like DNA-binding domain superfamily/Winged helix DNA-binding domain"/>
    <property type="match status" value="1"/>
</dbReference>
<name>A0A233S6V2_STRDA</name>
<proteinExistence type="inferred from homology"/>
<dbReference type="PANTHER" id="PTHR30346">
    <property type="entry name" value="TRANSCRIPTIONAL DUAL REGULATOR HCAR-RELATED"/>
    <property type="match status" value="1"/>
</dbReference>
<gene>
    <name evidence="6" type="ORF">BEK98_29550</name>
</gene>
<reference evidence="6 7" key="1">
    <citation type="submission" date="2016-07" db="EMBL/GenBank/DDBJ databases">
        <title>Draft genome of Streptomyces diastatochromogenes.</title>
        <authorList>
            <person name="Podduturi R."/>
            <person name="Lukassen M.B."/>
            <person name="Clausen N."/>
            <person name="Nielsen J.L."/>
            <person name="Jorgensen N.O."/>
        </authorList>
    </citation>
    <scope>NUCLEOTIDE SEQUENCE [LARGE SCALE GENOMIC DNA]</scope>
    <source>
        <strain evidence="6 7">DSM 40608</strain>
    </source>
</reference>
<dbReference type="GO" id="GO:0003677">
    <property type="term" value="F:DNA binding"/>
    <property type="evidence" value="ECO:0007669"/>
    <property type="project" value="UniProtKB-KW"/>
</dbReference>
<keyword evidence="7" id="KW-1185">Reference proteome</keyword>
<dbReference type="FunFam" id="1.10.10.10:FF:000001">
    <property type="entry name" value="LysR family transcriptional regulator"/>
    <property type="match status" value="1"/>
</dbReference>
<dbReference type="PRINTS" id="PR00039">
    <property type="entry name" value="HTHLYSR"/>
</dbReference>
<dbReference type="OrthoDB" id="3636008at2"/>
<dbReference type="AlphaFoldDB" id="A0A233S6V2"/>
<dbReference type="PANTHER" id="PTHR30346:SF0">
    <property type="entry name" value="HCA OPERON TRANSCRIPTIONAL ACTIVATOR HCAR"/>
    <property type="match status" value="1"/>
</dbReference>
<organism evidence="6 7">
    <name type="scientific">Streptomyces diastatochromogenes</name>
    <dbReference type="NCBI Taxonomy" id="42236"/>
    <lineage>
        <taxon>Bacteria</taxon>
        <taxon>Bacillati</taxon>
        <taxon>Actinomycetota</taxon>
        <taxon>Actinomycetes</taxon>
        <taxon>Kitasatosporales</taxon>
        <taxon>Streptomycetaceae</taxon>
        <taxon>Streptomyces</taxon>
    </lineage>
</organism>
<keyword evidence="3" id="KW-0238">DNA-binding</keyword>
<evidence type="ECO:0000256" key="2">
    <source>
        <dbReference type="ARBA" id="ARBA00023015"/>
    </source>
</evidence>
<dbReference type="InterPro" id="IPR036390">
    <property type="entry name" value="WH_DNA-bd_sf"/>
</dbReference>
<feature type="domain" description="HTH lysR-type" evidence="5">
    <location>
        <begin position="1"/>
        <end position="60"/>
    </location>
</feature>
<dbReference type="GO" id="GO:0003700">
    <property type="term" value="F:DNA-binding transcription factor activity"/>
    <property type="evidence" value="ECO:0007669"/>
    <property type="project" value="InterPro"/>
</dbReference>
<accession>A0A233S6V2</accession>
<evidence type="ECO:0000313" key="6">
    <source>
        <dbReference type="EMBL" id="OXY91425.1"/>
    </source>
</evidence>
<dbReference type="CDD" id="cd08414">
    <property type="entry name" value="PBP2_LTTR_aromatics_like"/>
    <property type="match status" value="1"/>
</dbReference>
<evidence type="ECO:0000259" key="5">
    <source>
        <dbReference type="PROSITE" id="PS50931"/>
    </source>
</evidence>
<sequence>MPTTLAMLRAFAAVARTGSFQRAADSLKVRQPAVSDAIRRLESEAGRPLFSRTRDGVHLTDFGRQLLADALAAVDAADQVDALLADRRPSLTIGFMGEAAGRRTSWLMKLVRDETNADITLRRYDYADPSCGLTSGQSDLAIVWPPLDDPTIRSLTVASDRRAVALPLDDPLAGRDRVEPSELAGRTWVVPLSEDRAWAEFRTPQAVGITDLRDMVMSGSIEETLELVSVGRGVALVSESTDEHYARANVVIVPLSGNIHCSTALAWRSADRRAVVRRVAEAALDATEP</sequence>
<dbReference type="Pfam" id="PF03466">
    <property type="entry name" value="LysR_substrate"/>
    <property type="match status" value="1"/>
</dbReference>
<evidence type="ECO:0000256" key="3">
    <source>
        <dbReference type="ARBA" id="ARBA00023125"/>
    </source>
</evidence>
<keyword evidence="4" id="KW-0804">Transcription</keyword>
<dbReference type="RefSeq" id="WP_094219882.1">
    <property type="nucleotide sequence ID" value="NZ_MCGQ01000029.1"/>
</dbReference>
<dbReference type="SUPFAM" id="SSF53850">
    <property type="entry name" value="Periplasmic binding protein-like II"/>
    <property type="match status" value="1"/>
</dbReference>
<evidence type="ECO:0000256" key="1">
    <source>
        <dbReference type="ARBA" id="ARBA00009437"/>
    </source>
</evidence>
<dbReference type="InterPro" id="IPR000847">
    <property type="entry name" value="LysR_HTH_N"/>
</dbReference>
<dbReference type="Pfam" id="PF00126">
    <property type="entry name" value="HTH_1"/>
    <property type="match status" value="1"/>
</dbReference>
<dbReference type="Gene3D" id="3.40.190.10">
    <property type="entry name" value="Periplasmic binding protein-like II"/>
    <property type="match status" value="2"/>
</dbReference>
<comment type="similarity">
    <text evidence="1">Belongs to the LysR transcriptional regulatory family.</text>
</comment>
<comment type="caution">
    <text evidence="6">The sequence shown here is derived from an EMBL/GenBank/DDBJ whole genome shotgun (WGS) entry which is preliminary data.</text>
</comment>
<dbReference type="EMBL" id="MCGQ01000029">
    <property type="protein sequence ID" value="OXY91425.1"/>
    <property type="molecule type" value="Genomic_DNA"/>
</dbReference>
<dbReference type="PROSITE" id="PS50931">
    <property type="entry name" value="HTH_LYSR"/>
    <property type="match status" value="1"/>
</dbReference>
<dbReference type="SUPFAM" id="SSF46785">
    <property type="entry name" value="Winged helix' DNA-binding domain"/>
    <property type="match status" value="1"/>
</dbReference>
<keyword evidence="2" id="KW-0805">Transcription regulation</keyword>
<protein>
    <submittedName>
        <fullName evidence="6">LysR family transcriptional regulator</fullName>
    </submittedName>
</protein>
<dbReference type="InterPro" id="IPR005119">
    <property type="entry name" value="LysR_subst-bd"/>
</dbReference>